<evidence type="ECO:0000313" key="1">
    <source>
        <dbReference type="EMBL" id="CAE7206499.1"/>
    </source>
</evidence>
<reference evidence="1" key="1">
    <citation type="submission" date="2021-02" db="EMBL/GenBank/DDBJ databases">
        <authorList>
            <person name="Dougan E. K."/>
            <person name="Rhodes N."/>
            <person name="Thang M."/>
            <person name="Chan C."/>
        </authorList>
    </citation>
    <scope>NUCLEOTIDE SEQUENCE</scope>
</reference>
<name>A0A812JIJ9_9DINO</name>
<sequence>MPDPGPGPPPVPLAGFGEVRHHRGLRGWQTRGKAWIGLHASALGFIGLKSFQLPLLLLGKAGLLHAQCLQDRFQRKLFFSKRESVTQWVSFMQTNSPGAPLGRDIVSRAVGHPATAKPQLKSWEVVHPQAIYRELCYSYSSGRSLRPQP</sequence>
<dbReference type="Proteomes" id="UP000604046">
    <property type="component" value="Unassembled WGS sequence"/>
</dbReference>
<proteinExistence type="predicted"/>
<evidence type="ECO:0000313" key="2">
    <source>
        <dbReference type="Proteomes" id="UP000604046"/>
    </source>
</evidence>
<keyword evidence="2" id="KW-1185">Reference proteome</keyword>
<dbReference type="AlphaFoldDB" id="A0A812JIJ9"/>
<protein>
    <submittedName>
        <fullName evidence="1">Uncharacterized protein</fullName>
    </submittedName>
</protein>
<accession>A0A812JIJ9</accession>
<comment type="caution">
    <text evidence="1">The sequence shown here is derived from an EMBL/GenBank/DDBJ whole genome shotgun (WGS) entry which is preliminary data.</text>
</comment>
<dbReference type="EMBL" id="CAJNDS010000442">
    <property type="protein sequence ID" value="CAE7206499.1"/>
    <property type="molecule type" value="Genomic_DNA"/>
</dbReference>
<gene>
    <name evidence="1" type="ORF">SNAT2548_LOCUS6589</name>
</gene>
<organism evidence="1 2">
    <name type="scientific">Symbiodinium natans</name>
    <dbReference type="NCBI Taxonomy" id="878477"/>
    <lineage>
        <taxon>Eukaryota</taxon>
        <taxon>Sar</taxon>
        <taxon>Alveolata</taxon>
        <taxon>Dinophyceae</taxon>
        <taxon>Suessiales</taxon>
        <taxon>Symbiodiniaceae</taxon>
        <taxon>Symbiodinium</taxon>
    </lineage>
</organism>